<evidence type="ECO:0000256" key="5">
    <source>
        <dbReference type="ARBA" id="ARBA00023163"/>
    </source>
</evidence>
<evidence type="ECO:0000313" key="10">
    <source>
        <dbReference type="Proteomes" id="UP001199469"/>
    </source>
</evidence>
<dbReference type="SUPFAM" id="SSF88946">
    <property type="entry name" value="Sigma2 domain of RNA polymerase sigma factors"/>
    <property type="match status" value="1"/>
</dbReference>
<evidence type="ECO:0000256" key="6">
    <source>
        <dbReference type="SAM" id="MobiDB-lite"/>
    </source>
</evidence>
<dbReference type="Pfam" id="PF08281">
    <property type="entry name" value="Sigma70_r4_2"/>
    <property type="match status" value="1"/>
</dbReference>
<keyword evidence="4" id="KW-0238">DNA-binding</keyword>
<dbReference type="Gene3D" id="1.10.10.10">
    <property type="entry name" value="Winged helix-like DNA-binding domain superfamily/Winged helix DNA-binding domain"/>
    <property type="match status" value="1"/>
</dbReference>
<keyword evidence="5" id="KW-0804">Transcription</keyword>
<evidence type="ECO:0000256" key="4">
    <source>
        <dbReference type="ARBA" id="ARBA00023125"/>
    </source>
</evidence>
<dbReference type="Pfam" id="PF04542">
    <property type="entry name" value="Sigma70_r2"/>
    <property type="match status" value="1"/>
</dbReference>
<organism evidence="9 10">
    <name type="scientific">Actinomycetospora endophytica</name>
    <dbReference type="NCBI Taxonomy" id="2291215"/>
    <lineage>
        <taxon>Bacteria</taxon>
        <taxon>Bacillati</taxon>
        <taxon>Actinomycetota</taxon>
        <taxon>Actinomycetes</taxon>
        <taxon>Pseudonocardiales</taxon>
        <taxon>Pseudonocardiaceae</taxon>
        <taxon>Actinomycetospora</taxon>
    </lineage>
</organism>
<dbReference type="NCBIfam" id="TIGR02937">
    <property type="entry name" value="sigma70-ECF"/>
    <property type="match status" value="1"/>
</dbReference>
<evidence type="ECO:0000313" key="9">
    <source>
        <dbReference type="EMBL" id="MCD2193116.1"/>
    </source>
</evidence>
<dbReference type="RefSeq" id="WP_230733125.1">
    <property type="nucleotide sequence ID" value="NZ_JAJNDB010000001.1"/>
</dbReference>
<evidence type="ECO:0000259" key="7">
    <source>
        <dbReference type="Pfam" id="PF04542"/>
    </source>
</evidence>
<dbReference type="InterPro" id="IPR036388">
    <property type="entry name" value="WH-like_DNA-bd_sf"/>
</dbReference>
<feature type="domain" description="RNA polymerase sigma factor 70 region 4 type 2" evidence="8">
    <location>
        <begin position="109"/>
        <end position="160"/>
    </location>
</feature>
<dbReference type="PANTHER" id="PTHR43133">
    <property type="entry name" value="RNA POLYMERASE ECF-TYPE SIGMA FACTO"/>
    <property type="match status" value="1"/>
</dbReference>
<comment type="similarity">
    <text evidence="1">Belongs to the sigma-70 factor family. ECF subfamily.</text>
</comment>
<evidence type="ECO:0000259" key="8">
    <source>
        <dbReference type="Pfam" id="PF08281"/>
    </source>
</evidence>
<dbReference type="SUPFAM" id="SSF88659">
    <property type="entry name" value="Sigma3 and sigma4 domains of RNA polymerase sigma factors"/>
    <property type="match status" value="1"/>
</dbReference>
<dbReference type="InterPro" id="IPR013324">
    <property type="entry name" value="RNA_pol_sigma_r3/r4-like"/>
</dbReference>
<comment type="caution">
    <text evidence="9">The sequence shown here is derived from an EMBL/GenBank/DDBJ whole genome shotgun (WGS) entry which is preliminary data.</text>
</comment>
<sequence length="195" mass="21241">MAAHVAGDTRAFDEIFRRHGERLWAFAVRTLGDSHEASDAVQEAFLSAFRAAARWRGEASVSTWLHRIVFNACLDRVRRRRSHQADPLDEDADLPMPRDPMADRMTVLAVDEALGRLPLAQRAAVVLIDMEGLSIAETAQVLGVREGTVKSRAARGRYRLAVLLGHLRPGAGNDDGPADVEPPGGDVSSRAGGER</sequence>
<dbReference type="NCBIfam" id="NF007225">
    <property type="entry name" value="PRK09643.1"/>
    <property type="match status" value="1"/>
</dbReference>
<dbReference type="InterPro" id="IPR013325">
    <property type="entry name" value="RNA_pol_sigma_r2"/>
</dbReference>
<evidence type="ECO:0000256" key="3">
    <source>
        <dbReference type="ARBA" id="ARBA00023082"/>
    </source>
</evidence>
<dbReference type="PANTHER" id="PTHR43133:SF50">
    <property type="entry name" value="ECF RNA POLYMERASE SIGMA FACTOR SIGM"/>
    <property type="match status" value="1"/>
</dbReference>
<keyword evidence="3" id="KW-0731">Sigma factor</keyword>
<evidence type="ECO:0000256" key="2">
    <source>
        <dbReference type="ARBA" id="ARBA00023015"/>
    </source>
</evidence>
<keyword evidence="10" id="KW-1185">Reference proteome</keyword>
<accession>A0ABS8P4F8</accession>
<dbReference type="InterPro" id="IPR039425">
    <property type="entry name" value="RNA_pol_sigma-70-like"/>
</dbReference>
<feature type="region of interest" description="Disordered" evidence="6">
    <location>
        <begin position="169"/>
        <end position="195"/>
    </location>
</feature>
<feature type="domain" description="RNA polymerase sigma-70 region 2" evidence="7">
    <location>
        <begin position="15"/>
        <end position="81"/>
    </location>
</feature>
<gene>
    <name evidence="9" type="primary">sigM</name>
    <name evidence="9" type="ORF">LQ327_06900</name>
</gene>
<reference evidence="9 10" key="1">
    <citation type="submission" date="2021-11" db="EMBL/GenBank/DDBJ databases">
        <title>Draft genome sequence of Actinomycetospora sp. SF1 isolated from the rhizosphere soil.</title>
        <authorList>
            <person name="Duangmal K."/>
            <person name="Chantavorakit T."/>
        </authorList>
    </citation>
    <scope>NUCLEOTIDE SEQUENCE [LARGE SCALE GENOMIC DNA]</scope>
    <source>
        <strain evidence="9 10">TBRC 5722</strain>
    </source>
</reference>
<name>A0ABS8P4F8_9PSEU</name>
<protein>
    <submittedName>
        <fullName evidence="9">RNA polymerase sigma factor SigM</fullName>
    </submittedName>
</protein>
<dbReference type="Proteomes" id="UP001199469">
    <property type="component" value="Unassembled WGS sequence"/>
</dbReference>
<dbReference type="InterPro" id="IPR007627">
    <property type="entry name" value="RNA_pol_sigma70_r2"/>
</dbReference>
<proteinExistence type="inferred from homology"/>
<dbReference type="CDD" id="cd06171">
    <property type="entry name" value="Sigma70_r4"/>
    <property type="match status" value="1"/>
</dbReference>
<evidence type="ECO:0000256" key="1">
    <source>
        <dbReference type="ARBA" id="ARBA00010641"/>
    </source>
</evidence>
<dbReference type="InterPro" id="IPR014284">
    <property type="entry name" value="RNA_pol_sigma-70_dom"/>
</dbReference>
<dbReference type="Gene3D" id="1.10.1740.10">
    <property type="match status" value="1"/>
</dbReference>
<dbReference type="EMBL" id="JAJNDB010000001">
    <property type="protein sequence ID" value="MCD2193116.1"/>
    <property type="molecule type" value="Genomic_DNA"/>
</dbReference>
<keyword evidence="2" id="KW-0805">Transcription regulation</keyword>
<dbReference type="InterPro" id="IPR013249">
    <property type="entry name" value="RNA_pol_sigma70_r4_t2"/>
</dbReference>